<dbReference type="InterPro" id="IPR018966">
    <property type="entry name" value="VTC_domain"/>
</dbReference>
<dbReference type="SUPFAM" id="SSF55154">
    <property type="entry name" value="CYTH-like phosphatases"/>
    <property type="match status" value="1"/>
</dbReference>
<feature type="domain" description="VTC" evidence="1">
    <location>
        <begin position="20"/>
        <end position="248"/>
    </location>
</feature>
<dbReference type="InterPro" id="IPR033469">
    <property type="entry name" value="CYTH-like_dom_sf"/>
</dbReference>
<dbReference type="CDD" id="cd07750">
    <property type="entry name" value="PolyPPase_VTC_like"/>
    <property type="match status" value="1"/>
</dbReference>
<reference evidence="2 3" key="2">
    <citation type="submission" date="2014-05" db="EMBL/GenBank/DDBJ databases">
        <title>Genome sequence of Streptococcus gallolyticus.</title>
        <authorList>
            <person name="Del Campo R."/>
        </authorList>
    </citation>
    <scope>NUCLEOTIDE SEQUENCE [LARGE SCALE GENOMIC DNA]</scope>
    <source>
        <strain evidence="2 3">LMG17956</strain>
    </source>
</reference>
<evidence type="ECO:0000313" key="3">
    <source>
        <dbReference type="Proteomes" id="UP000027584"/>
    </source>
</evidence>
<name>A0A060RHZ0_9STRE</name>
<organism evidence="2 3">
    <name type="scientific">Streptococcus gallolyticus</name>
    <dbReference type="NCBI Taxonomy" id="315405"/>
    <lineage>
        <taxon>Bacteria</taxon>
        <taxon>Bacillati</taxon>
        <taxon>Bacillota</taxon>
        <taxon>Bacilli</taxon>
        <taxon>Lactobacillales</taxon>
        <taxon>Streptococcaceae</taxon>
        <taxon>Streptococcus</taxon>
    </lineage>
</organism>
<protein>
    <submittedName>
        <fullName evidence="2">VTC domain protein</fullName>
    </submittedName>
</protein>
<reference evidence="2 3" key="1">
    <citation type="submission" date="2014-02" db="EMBL/GenBank/DDBJ databases">
        <authorList>
            <person name="Manrique M."/>
        </authorList>
    </citation>
    <scope>NUCLEOTIDE SEQUENCE [LARGE SCALE GENOMIC DNA]</scope>
    <source>
        <strain evidence="2 3">LMG17956</strain>
    </source>
</reference>
<dbReference type="Pfam" id="PF09359">
    <property type="entry name" value="VTC"/>
    <property type="match status" value="1"/>
</dbReference>
<evidence type="ECO:0000259" key="1">
    <source>
        <dbReference type="Pfam" id="PF09359"/>
    </source>
</evidence>
<dbReference type="Proteomes" id="UP000027584">
    <property type="component" value="Unassembled WGS sequence"/>
</dbReference>
<gene>
    <name evidence="2" type="ORF">BN963_SGAL_01818</name>
</gene>
<comment type="caution">
    <text evidence="2">The sequence shown here is derived from an EMBL/GenBank/DDBJ whole genome shotgun (WGS) entry which is preliminary data.</text>
</comment>
<evidence type="ECO:0000313" key="2">
    <source>
        <dbReference type="EMBL" id="CDO18618.1"/>
    </source>
</evidence>
<accession>A0A060RHZ0</accession>
<dbReference type="AlphaFoldDB" id="A0A060RHZ0"/>
<proteinExistence type="predicted"/>
<sequence>MGNIKEEVLKMVKALETSFKRIEKKYVLDKEKLGAIWDDLKEHLVEDDYPTSTITNIYFDTADFQVIQDSIAKKNGREKIRMRTYVTNPTEDSQAFLELKKKDAEGIGHKFRLVSETGAIKQFIESGKLTHATSEDQLLIDELNTLKERYGDLSARMLIYYERSSFKEKHHIKRQPQTKIRVTVDQNVTYRDYDVEKSMGNYGSELVGDGKVIMEIKTPGPQPEWLKAILMKHGIESTSFSKYGTAYRKSQGIV</sequence>
<dbReference type="GO" id="GO:0006799">
    <property type="term" value="P:polyphosphate biosynthetic process"/>
    <property type="evidence" value="ECO:0007669"/>
    <property type="project" value="UniProtKB-ARBA"/>
</dbReference>
<dbReference type="EMBL" id="CCBC010000199">
    <property type="protein sequence ID" value="CDO18618.1"/>
    <property type="molecule type" value="Genomic_DNA"/>
</dbReference>
<dbReference type="Gene3D" id="3.20.100.30">
    <property type="entry name" value="VTC, catalytic tunnel domain"/>
    <property type="match status" value="1"/>
</dbReference>
<dbReference type="InterPro" id="IPR042267">
    <property type="entry name" value="VTC_sf"/>
</dbReference>